<dbReference type="EMBL" id="JACSDY010000002">
    <property type="protein sequence ID" value="KAF7434421.1"/>
    <property type="molecule type" value="Genomic_DNA"/>
</dbReference>
<keyword evidence="2" id="KW-1185">Reference proteome</keyword>
<proteinExistence type="predicted"/>
<sequence length="87" mass="9650">MVIRQSPRVRANSEWRVPGFKLVLMMPDGLATTHDPAGHNLPQDTPAMLSTILDGILDPTDRPGIRNSVGRLVHDLTMTMKTTWTTT</sequence>
<gene>
    <name evidence="1" type="ORF">H0235_002612</name>
</gene>
<reference evidence="1" key="1">
    <citation type="journal article" date="2020" name="G3 (Bethesda)">
        <title>High-Quality Assemblies for Three Invasive Social Wasps from the &lt;i&gt;Vespula&lt;/i&gt; Genus.</title>
        <authorList>
            <person name="Harrop T.W.R."/>
            <person name="Guhlin J."/>
            <person name="McLaughlin G.M."/>
            <person name="Permina E."/>
            <person name="Stockwell P."/>
            <person name="Gilligan J."/>
            <person name="Le Lec M.F."/>
            <person name="Gruber M.A.M."/>
            <person name="Quinn O."/>
            <person name="Lovegrove M."/>
            <person name="Duncan E.J."/>
            <person name="Remnant E.J."/>
            <person name="Van Eeckhoven J."/>
            <person name="Graham B."/>
            <person name="Knapp R.A."/>
            <person name="Langford K.W."/>
            <person name="Kronenberg Z."/>
            <person name="Press M.O."/>
            <person name="Eacker S.M."/>
            <person name="Wilson-Rankin E.E."/>
            <person name="Purcell J."/>
            <person name="Lester P.J."/>
            <person name="Dearden P.K."/>
        </authorList>
    </citation>
    <scope>NUCLEOTIDE SEQUENCE</scope>
    <source>
        <strain evidence="1">Volc-1</strain>
    </source>
</reference>
<name>A0A834UEH2_VESPE</name>
<protein>
    <submittedName>
        <fullName evidence="1">Uncharacterized protein</fullName>
    </submittedName>
</protein>
<comment type="caution">
    <text evidence="1">The sequence shown here is derived from an EMBL/GenBank/DDBJ whole genome shotgun (WGS) entry which is preliminary data.</text>
</comment>
<dbReference type="Proteomes" id="UP000600918">
    <property type="component" value="Unassembled WGS sequence"/>
</dbReference>
<organism evidence="1 2">
    <name type="scientific">Vespula pensylvanica</name>
    <name type="common">Western yellow jacket</name>
    <name type="synonym">Wasp</name>
    <dbReference type="NCBI Taxonomy" id="30213"/>
    <lineage>
        <taxon>Eukaryota</taxon>
        <taxon>Metazoa</taxon>
        <taxon>Ecdysozoa</taxon>
        <taxon>Arthropoda</taxon>
        <taxon>Hexapoda</taxon>
        <taxon>Insecta</taxon>
        <taxon>Pterygota</taxon>
        <taxon>Neoptera</taxon>
        <taxon>Endopterygota</taxon>
        <taxon>Hymenoptera</taxon>
        <taxon>Apocrita</taxon>
        <taxon>Aculeata</taxon>
        <taxon>Vespoidea</taxon>
        <taxon>Vespidae</taxon>
        <taxon>Vespinae</taxon>
        <taxon>Vespula</taxon>
    </lineage>
</organism>
<dbReference type="AlphaFoldDB" id="A0A834UEH2"/>
<evidence type="ECO:0000313" key="2">
    <source>
        <dbReference type="Proteomes" id="UP000600918"/>
    </source>
</evidence>
<accession>A0A834UEH2</accession>
<evidence type="ECO:0000313" key="1">
    <source>
        <dbReference type="EMBL" id="KAF7434421.1"/>
    </source>
</evidence>